<sequence length="102" mass="10875">MGLKAQKKFAALHEAYESARSVREYSAVAARAASLEGAAAALLADEGLGRAEAHLAALSEERKALKRVLRYAKKHGAKITPDKAGPPKLVSRKRHKTDEAAA</sequence>
<reference evidence="2" key="1">
    <citation type="submission" date="2024-05" db="EMBL/GenBank/DDBJ databases">
        <authorList>
            <person name="Kim S."/>
            <person name="Heo J."/>
            <person name="Choi H."/>
            <person name="Choi Y."/>
            <person name="Kwon S.-W."/>
            <person name="Kim Y."/>
        </authorList>
    </citation>
    <scope>NUCLEOTIDE SEQUENCE</scope>
    <source>
        <strain evidence="2">KACC 23698</strain>
    </source>
</reference>
<name>A0AAU7JJS5_9HYPH</name>
<dbReference type="AlphaFoldDB" id="A0AAU7JJS5"/>
<feature type="region of interest" description="Disordered" evidence="1">
    <location>
        <begin position="76"/>
        <end position="102"/>
    </location>
</feature>
<dbReference type="EMBL" id="CP157484">
    <property type="protein sequence ID" value="XBO40648.1"/>
    <property type="molecule type" value="Genomic_DNA"/>
</dbReference>
<evidence type="ECO:0000313" key="2">
    <source>
        <dbReference type="EMBL" id="XBO40648.1"/>
    </source>
</evidence>
<gene>
    <name evidence="2" type="ORF">ABEG18_07755</name>
</gene>
<protein>
    <submittedName>
        <fullName evidence="2">Uncharacterized protein</fullName>
    </submittedName>
</protein>
<proteinExistence type="predicted"/>
<accession>A0AAU7JJS5</accession>
<evidence type="ECO:0000256" key="1">
    <source>
        <dbReference type="SAM" id="MobiDB-lite"/>
    </source>
</evidence>
<organism evidence="2">
    <name type="scientific">Alsobacter sp. KACC 23698</name>
    <dbReference type="NCBI Taxonomy" id="3149229"/>
    <lineage>
        <taxon>Bacteria</taxon>
        <taxon>Pseudomonadati</taxon>
        <taxon>Pseudomonadota</taxon>
        <taxon>Alphaproteobacteria</taxon>
        <taxon>Hyphomicrobiales</taxon>
        <taxon>Alsobacteraceae</taxon>
        <taxon>Alsobacter</taxon>
    </lineage>
</organism>
<dbReference type="RefSeq" id="WP_406857502.1">
    <property type="nucleotide sequence ID" value="NZ_CP157484.1"/>
</dbReference>